<evidence type="ECO:0000259" key="4">
    <source>
        <dbReference type="PROSITE" id="PS51294"/>
    </source>
</evidence>
<reference evidence="6" key="1">
    <citation type="journal article" date="2018" name="DNA Res.">
        <title>Multiple hybrid de novo genome assembly of finger millet, an orphan allotetraploid crop.</title>
        <authorList>
            <person name="Hatakeyama M."/>
            <person name="Aluri S."/>
            <person name="Balachadran M.T."/>
            <person name="Sivarajan S.R."/>
            <person name="Patrignani A."/>
            <person name="Gruter S."/>
            <person name="Poveda L."/>
            <person name="Shimizu-Inatsugi R."/>
            <person name="Baeten J."/>
            <person name="Francoijs K.J."/>
            <person name="Nataraja K.N."/>
            <person name="Reddy Y.A.N."/>
            <person name="Phadnis S."/>
            <person name="Ravikumar R.L."/>
            <person name="Schlapbach R."/>
            <person name="Sreeman S.M."/>
            <person name="Shimizu K.K."/>
        </authorList>
    </citation>
    <scope>NUCLEOTIDE SEQUENCE</scope>
</reference>
<dbReference type="SMART" id="SM00717">
    <property type="entry name" value="SANT"/>
    <property type="match status" value="1"/>
</dbReference>
<dbReference type="PROSITE" id="PS51294">
    <property type="entry name" value="HTH_MYB"/>
    <property type="match status" value="1"/>
</dbReference>
<dbReference type="Proteomes" id="UP001054889">
    <property type="component" value="Unassembled WGS sequence"/>
</dbReference>
<reference evidence="6" key="2">
    <citation type="submission" date="2021-12" db="EMBL/GenBank/DDBJ databases">
        <title>Resequencing data analysis of finger millet.</title>
        <authorList>
            <person name="Hatakeyama M."/>
            <person name="Aluri S."/>
            <person name="Balachadran M.T."/>
            <person name="Sivarajan S.R."/>
            <person name="Poveda L."/>
            <person name="Shimizu-Inatsugi R."/>
            <person name="Schlapbach R."/>
            <person name="Sreeman S.M."/>
            <person name="Shimizu K.K."/>
        </authorList>
    </citation>
    <scope>NUCLEOTIDE SEQUENCE</scope>
</reference>
<dbReference type="InterPro" id="IPR017930">
    <property type="entry name" value="Myb_dom"/>
</dbReference>
<dbReference type="GO" id="GO:0005634">
    <property type="term" value="C:nucleus"/>
    <property type="evidence" value="ECO:0007669"/>
    <property type="project" value="TreeGrafter"/>
</dbReference>
<dbReference type="InterPro" id="IPR001005">
    <property type="entry name" value="SANT/Myb"/>
</dbReference>
<dbReference type="PROSITE" id="PS50090">
    <property type="entry name" value="MYB_LIKE"/>
    <property type="match status" value="1"/>
</dbReference>
<dbReference type="GO" id="GO:0000981">
    <property type="term" value="F:DNA-binding transcription factor activity, RNA polymerase II-specific"/>
    <property type="evidence" value="ECO:0007669"/>
    <property type="project" value="TreeGrafter"/>
</dbReference>
<sequence length="270" mass="29958">MGAMTAVKMEEREGTAEDWRNLMVSLPPPSAFKAESYGGGSQTSPVLPSPTDSVSGPRWFVCLDITYSLYWVGHSSSERTNAEFIPDRTEVQCLHRWQKVLNPELVKGSWTQEEDDIIINMVKKHGPKKWSVIAKALDGRIGKQCRERWHNHLDPQIRKEAWTVEEERVLVNAHHAYGVHDEPEMSVPEIPWEALAAQGSAAALAMQGLKLDAVDDKGTEINFVCEKGMGIGSLNPEAVDIGRVTDKMVCSGSIRPEGKTAKNLVPKWTG</sequence>
<evidence type="ECO:0000313" key="6">
    <source>
        <dbReference type="EMBL" id="GJM89189.1"/>
    </source>
</evidence>
<dbReference type="InterPro" id="IPR050560">
    <property type="entry name" value="MYB_TF"/>
</dbReference>
<comment type="caution">
    <text evidence="6">The sequence shown here is derived from an EMBL/GenBank/DDBJ whole genome shotgun (WGS) entry which is preliminary data.</text>
</comment>
<dbReference type="EMBL" id="BQKI01000002">
    <property type="protein sequence ID" value="GJM88788.1"/>
    <property type="molecule type" value="Genomic_DNA"/>
</dbReference>
<evidence type="ECO:0000256" key="1">
    <source>
        <dbReference type="ARBA" id="ARBA00022737"/>
    </source>
</evidence>
<gene>
    <name evidence="6" type="primary">ga05353</name>
    <name evidence="5" type="synonym">ga04900</name>
    <name evidence="5" type="ORF">PR202_ga04900</name>
    <name evidence="6" type="ORF">PR202_ga05353</name>
</gene>
<keyword evidence="7" id="KW-1185">Reference proteome</keyword>
<dbReference type="EMBL" id="BQKI01000002">
    <property type="protein sequence ID" value="GJM89189.1"/>
    <property type="molecule type" value="Genomic_DNA"/>
</dbReference>
<dbReference type="SUPFAM" id="SSF46689">
    <property type="entry name" value="Homeodomain-like"/>
    <property type="match status" value="2"/>
</dbReference>
<dbReference type="GO" id="GO:0000978">
    <property type="term" value="F:RNA polymerase II cis-regulatory region sequence-specific DNA binding"/>
    <property type="evidence" value="ECO:0007669"/>
    <property type="project" value="TreeGrafter"/>
</dbReference>
<feature type="domain" description="Myb-like" evidence="3">
    <location>
        <begin position="102"/>
        <end position="153"/>
    </location>
</feature>
<accession>A0AAV5BS02</accession>
<keyword evidence="2" id="KW-0238">DNA-binding</keyword>
<feature type="domain" description="HTH myb-type" evidence="4">
    <location>
        <begin position="102"/>
        <end position="157"/>
    </location>
</feature>
<keyword evidence="1" id="KW-0677">Repeat</keyword>
<dbReference type="PANTHER" id="PTHR45614">
    <property type="entry name" value="MYB PROTEIN-RELATED"/>
    <property type="match status" value="1"/>
</dbReference>
<evidence type="ECO:0000313" key="7">
    <source>
        <dbReference type="Proteomes" id="UP001054889"/>
    </source>
</evidence>
<protein>
    <submittedName>
        <fullName evidence="6">Uncharacterized protein</fullName>
    </submittedName>
</protein>
<dbReference type="PANTHER" id="PTHR45614:SF61">
    <property type="entry name" value="OS05G0459000 PROTEIN"/>
    <property type="match status" value="1"/>
</dbReference>
<dbReference type="AlphaFoldDB" id="A0AAV5BS02"/>
<dbReference type="CDD" id="cd00167">
    <property type="entry name" value="SANT"/>
    <property type="match status" value="1"/>
</dbReference>
<evidence type="ECO:0000259" key="3">
    <source>
        <dbReference type="PROSITE" id="PS50090"/>
    </source>
</evidence>
<evidence type="ECO:0000256" key="2">
    <source>
        <dbReference type="ARBA" id="ARBA00023125"/>
    </source>
</evidence>
<evidence type="ECO:0000313" key="5">
    <source>
        <dbReference type="EMBL" id="GJM88788.1"/>
    </source>
</evidence>
<name>A0AAV5BS02_ELECO</name>
<dbReference type="Gene3D" id="1.10.10.60">
    <property type="entry name" value="Homeodomain-like"/>
    <property type="match status" value="2"/>
</dbReference>
<organism evidence="6 7">
    <name type="scientific">Eleusine coracana subsp. coracana</name>
    <dbReference type="NCBI Taxonomy" id="191504"/>
    <lineage>
        <taxon>Eukaryota</taxon>
        <taxon>Viridiplantae</taxon>
        <taxon>Streptophyta</taxon>
        <taxon>Embryophyta</taxon>
        <taxon>Tracheophyta</taxon>
        <taxon>Spermatophyta</taxon>
        <taxon>Magnoliopsida</taxon>
        <taxon>Liliopsida</taxon>
        <taxon>Poales</taxon>
        <taxon>Poaceae</taxon>
        <taxon>PACMAD clade</taxon>
        <taxon>Chloridoideae</taxon>
        <taxon>Cynodonteae</taxon>
        <taxon>Eleusininae</taxon>
        <taxon>Eleusine</taxon>
    </lineage>
</organism>
<proteinExistence type="predicted"/>
<dbReference type="FunFam" id="1.10.10.60:FF:000010">
    <property type="entry name" value="Transcriptional activator Myb isoform A"/>
    <property type="match status" value="1"/>
</dbReference>
<dbReference type="InterPro" id="IPR009057">
    <property type="entry name" value="Homeodomain-like_sf"/>
</dbReference>
<dbReference type="Pfam" id="PF00249">
    <property type="entry name" value="Myb_DNA-binding"/>
    <property type="match status" value="1"/>
</dbReference>